<dbReference type="Pfam" id="PF10387">
    <property type="entry name" value="DUF2442"/>
    <property type="match status" value="1"/>
</dbReference>
<dbReference type="Gene3D" id="3.30.2020.40">
    <property type="entry name" value="Uncharacterised protein PF10387, DUF2442"/>
    <property type="match status" value="1"/>
</dbReference>
<gene>
    <name evidence="2" type="ORF">AM571_CH02445</name>
</gene>
<dbReference type="EMBL" id="CP017241">
    <property type="protein sequence ID" value="APO75254.1"/>
    <property type="molecule type" value="Genomic_DNA"/>
</dbReference>
<evidence type="ECO:0000256" key="1">
    <source>
        <dbReference type="SAM" id="MobiDB-lite"/>
    </source>
</evidence>
<name>A0A1L5P537_RHIET</name>
<accession>A0A1L5P537</accession>
<protein>
    <recommendedName>
        <fullName evidence="4">DUF2442 domain-containing protein</fullName>
    </recommendedName>
</protein>
<organism evidence="2 3">
    <name type="scientific">Rhizobium etli 8C-3</name>
    <dbReference type="NCBI Taxonomy" id="538025"/>
    <lineage>
        <taxon>Bacteria</taxon>
        <taxon>Pseudomonadati</taxon>
        <taxon>Pseudomonadota</taxon>
        <taxon>Alphaproteobacteria</taxon>
        <taxon>Hyphomicrobiales</taxon>
        <taxon>Rhizobiaceae</taxon>
        <taxon>Rhizobium/Agrobacterium group</taxon>
        <taxon>Rhizobium</taxon>
    </lineage>
</organism>
<feature type="compositionally biased region" description="Basic and acidic residues" evidence="1">
    <location>
        <begin position="12"/>
        <end position="22"/>
    </location>
</feature>
<dbReference type="RefSeq" id="WP_074061634.1">
    <property type="nucleotide sequence ID" value="NZ_CP017241.1"/>
</dbReference>
<evidence type="ECO:0000313" key="2">
    <source>
        <dbReference type="EMBL" id="APO75254.1"/>
    </source>
</evidence>
<dbReference type="Proteomes" id="UP000185109">
    <property type="component" value="Chromosome"/>
</dbReference>
<feature type="region of interest" description="Disordered" evidence="1">
    <location>
        <begin position="240"/>
        <end position="261"/>
    </location>
</feature>
<evidence type="ECO:0008006" key="4">
    <source>
        <dbReference type="Google" id="ProtNLM"/>
    </source>
</evidence>
<feature type="region of interest" description="Disordered" evidence="1">
    <location>
        <begin position="1"/>
        <end position="30"/>
    </location>
</feature>
<feature type="compositionally biased region" description="Basic residues" evidence="1">
    <location>
        <begin position="1"/>
        <end position="11"/>
    </location>
</feature>
<dbReference type="InterPro" id="IPR018841">
    <property type="entry name" value="DUF2442"/>
</dbReference>
<reference evidence="2 3" key="1">
    <citation type="submission" date="2016-09" db="EMBL/GenBank/DDBJ databases">
        <title>The complete genome sequences of Rhizobium gallicum, symbiovars gallicum and phaseoli, symbionts associated to common bean (Phaseolus vulgaris).</title>
        <authorList>
            <person name="Bustos P."/>
            <person name="Santamaria R.I."/>
            <person name="Perez-Carrascal O.M."/>
            <person name="Juarez S."/>
            <person name="Lozano L."/>
            <person name="Martinez-Flores I."/>
            <person name="Martinez-Romero E."/>
            <person name="Cevallos M."/>
            <person name="Romero D."/>
            <person name="Davila G."/>
            <person name="Gonzalez V."/>
        </authorList>
    </citation>
    <scope>NUCLEOTIDE SEQUENCE [LARGE SCALE GENOMIC DNA]</scope>
    <source>
        <strain evidence="2 3">8C-3</strain>
    </source>
</reference>
<proteinExistence type="predicted"/>
<evidence type="ECO:0000313" key="3">
    <source>
        <dbReference type="Proteomes" id="UP000185109"/>
    </source>
</evidence>
<dbReference type="AlphaFoldDB" id="A0A1L5P537"/>
<sequence>MARKRRGRRSYRRDTKGPDRKKSLGSGLDEIGFQPLGRRIVLESACDAEERLKHPAPSGAHYDRSTGRITVEFANGSAFMVPARSLQGLVEASESDIAEVEVLGETGLHWESLDVDHEIALLISGVFGTPSFIAESATRAMELHNKMQNSAVDAWAGPVIDYLSHNIPYNHEVGWEHYHMTAYEVGCAVLAALGQADEIDGGAKPRLSPVLPDVPPRWDDISTAVIYVAAQNAQLQYRPFRSRVPSSQADHGDGSSEPNIAAANGVGPAYATSDAYSVLEALGVLREGRWTKAAETVLWRDNPREWNLEFTSDARFIMAAFDAAAAIPEDIRSQIDTIVAATNEETTRVVQTPNVENEGKSDFPRDAAMVPPKKSKGIRSMLEDSRRHHLDVLFFRRWRFSDGWLSANEAKSTLEIHHDALAISMRKAVMSWLYPRLPLLTL</sequence>